<accession>A0ABR1DBJ1</accession>
<proteinExistence type="predicted"/>
<feature type="region of interest" description="Disordered" evidence="1">
    <location>
        <begin position="43"/>
        <end position="72"/>
    </location>
</feature>
<protein>
    <submittedName>
        <fullName evidence="2">Uncharacterized protein</fullName>
    </submittedName>
</protein>
<keyword evidence="3" id="KW-1185">Reference proteome</keyword>
<reference evidence="2 3" key="1">
    <citation type="submission" date="2023-08" db="EMBL/GenBank/DDBJ databases">
        <title>A Necator americanus chromosomal reference genome.</title>
        <authorList>
            <person name="Ilik V."/>
            <person name="Petrzelkova K.J."/>
            <person name="Pardy F."/>
            <person name="Fuh T."/>
            <person name="Niatou-Singa F.S."/>
            <person name="Gouil Q."/>
            <person name="Baker L."/>
            <person name="Ritchie M.E."/>
            <person name="Jex A.R."/>
            <person name="Gazzola D."/>
            <person name="Li H."/>
            <person name="Toshio Fujiwara R."/>
            <person name="Zhan B."/>
            <person name="Aroian R.V."/>
            <person name="Pafco B."/>
            <person name="Schwarz E.M."/>
        </authorList>
    </citation>
    <scope>NUCLEOTIDE SEQUENCE [LARGE SCALE GENOMIC DNA]</scope>
    <source>
        <strain evidence="2 3">Aroian</strain>
        <tissue evidence="2">Whole animal</tissue>
    </source>
</reference>
<comment type="caution">
    <text evidence="2">The sequence shown here is derived from an EMBL/GenBank/DDBJ whole genome shotgun (WGS) entry which is preliminary data.</text>
</comment>
<evidence type="ECO:0000313" key="3">
    <source>
        <dbReference type="Proteomes" id="UP001303046"/>
    </source>
</evidence>
<sequence length="72" mass="7955">MAFIHASGRNSTFSSSIGLHVNGQDSLVQPLLTDYYQKEFATNSDHEVDGPPAGHSSFHETQSFKDFGQRLL</sequence>
<name>A0ABR1DBJ1_NECAM</name>
<evidence type="ECO:0000256" key="1">
    <source>
        <dbReference type="SAM" id="MobiDB-lite"/>
    </source>
</evidence>
<organism evidence="2 3">
    <name type="scientific">Necator americanus</name>
    <name type="common">Human hookworm</name>
    <dbReference type="NCBI Taxonomy" id="51031"/>
    <lineage>
        <taxon>Eukaryota</taxon>
        <taxon>Metazoa</taxon>
        <taxon>Ecdysozoa</taxon>
        <taxon>Nematoda</taxon>
        <taxon>Chromadorea</taxon>
        <taxon>Rhabditida</taxon>
        <taxon>Rhabditina</taxon>
        <taxon>Rhabditomorpha</taxon>
        <taxon>Strongyloidea</taxon>
        <taxon>Ancylostomatidae</taxon>
        <taxon>Bunostominae</taxon>
        <taxon>Necator</taxon>
    </lineage>
</organism>
<dbReference type="EMBL" id="JAVFWL010000004">
    <property type="protein sequence ID" value="KAK6747255.1"/>
    <property type="molecule type" value="Genomic_DNA"/>
</dbReference>
<dbReference type="Proteomes" id="UP001303046">
    <property type="component" value="Unassembled WGS sequence"/>
</dbReference>
<evidence type="ECO:0000313" key="2">
    <source>
        <dbReference type="EMBL" id="KAK6747255.1"/>
    </source>
</evidence>
<gene>
    <name evidence="2" type="primary">Necator_chrIV.g13749</name>
    <name evidence="2" type="ORF">RB195_000457</name>
</gene>